<dbReference type="EMBL" id="JACCBU010000001">
    <property type="protein sequence ID" value="NYE73950.1"/>
    <property type="molecule type" value="Genomic_DNA"/>
</dbReference>
<feature type="compositionally biased region" description="Basic and acidic residues" evidence="1">
    <location>
        <begin position="1"/>
        <end position="10"/>
    </location>
</feature>
<evidence type="ECO:0000313" key="3">
    <source>
        <dbReference type="EMBL" id="NYE73950.1"/>
    </source>
</evidence>
<accession>A0A7Y9LEJ5</accession>
<keyword evidence="4" id="KW-1185">Reference proteome</keyword>
<feature type="region of interest" description="Disordered" evidence="1">
    <location>
        <begin position="1"/>
        <end position="20"/>
    </location>
</feature>
<protein>
    <submittedName>
        <fullName evidence="3">Uncharacterized protein YdhG (YjbR/CyaY superfamily)</fullName>
    </submittedName>
</protein>
<dbReference type="AlphaFoldDB" id="A0A7Y9LEJ5"/>
<name>A0A7Y9LEJ5_9ACTN</name>
<evidence type="ECO:0000313" key="4">
    <source>
        <dbReference type="Proteomes" id="UP000569914"/>
    </source>
</evidence>
<gene>
    <name evidence="3" type="ORF">BKA15_005279</name>
</gene>
<dbReference type="RefSeq" id="WP_179755862.1">
    <property type="nucleotide sequence ID" value="NZ_JACCBU010000001.1"/>
</dbReference>
<organism evidence="3 4">
    <name type="scientific">Microlunatus parietis</name>
    <dbReference type="NCBI Taxonomy" id="682979"/>
    <lineage>
        <taxon>Bacteria</taxon>
        <taxon>Bacillati</taxon>
        <taxon>Actinomycetota</taxon>
        <taxon>Actinomycetes</taxon>
        <taxon>Propionibacteriales</taxon>
        <taxon>Propionibacteriaceae</taxon>
        <taxon>Microlunatus</taxon>
    </lineage>
</organism>
<dbReference type="Pfam" id="PF08818">
    <property type="entry name" value="DUF1801"/>
    <property type="match status" value="1"/>
</dbReference>
<sequence length="158" mass="16935">MAKATRKNDSEASYDGFSEDERAAMKQRAAELKAAKKAGTAAEKAAAAEAAVVEKIAELPDGDRQLAEQVHALVKATAPGLEPKLWYGMPTYAKDGKNLCFFQPASKFDARYATFGFEATANLDDGTMWPTAYAITELTDDAAARLAELIKQAISDPA</sequence>
<evidence type="ECO:0000256" key="1">
    <source>
        <dbReference type="SAM" id="MobiDB-lite"/>
    </source>
</evidence>
<comment type="caution">
    <text evidence="3">The sequence shown here is derived from an EMBL/GenBank/DDBJ whole genome shotgun (WGS) entry which is preliminary data.</text>
</comment>
<proteinExistence type="predicted"/>
<dbReference type="Proteomes" id="UP000569914">
    <property type="component" value="Unassembled WGS sequence"/>
</dbReference>
<evidence type="ECO:0000259" key="2">
    <source>
        <dbReference type="Pfam" id="PF08818"/>
    </source>
</evidence>
<dbReference type="Gene3D" id="3.90.1150.200">
    <property type="match status" value="1"/>
</dbReference>
<dbReference type="SUPFAM" id="SSF159888">
    <property type="entry name" value="YdhG-like"/>
    <property type="match status" value="1"/>
</dbReference>
<dbReference type="InterPro" id="IPR014922">
    <property type="entry name" value="YdhG-like"/>
</dbReference>
<feature type="domain" description="YdhG-like" evidence="2">
    <location>
        <begin position="64"/>
        <end position="154"/>
    </location>
</feature>
<reference evidence="3 4" key="1">
    <citation type="submission" date="2020-07" db="EMBL/GenBank/DDBJ databases">
        <title>Sequencing the genomes of 1000 actinobacteria strains.</title>
        <authorList>
            <person name="Klenk H.-P."/>
        </authorList>
    </citation>
    <scope>NUCLEOTIDE SEQUENCE [LARGE SCALE GENOMIC DNA]</scope>
    <source>
        <strain evidence="3 4">DSM 22083</strain>
    </source>
</reference>